<dbReference type="SUPFAM" id="SSF48371">
    <property type="entry name" value="ARM repeat"/>
    <property type="match status" value="2"/>
</dbReference>
<evidence type="ECO:0000256" key="2">
    <source>
        <dbReference type="ARBA" id="ARBA00017134"/>
    </source>
</evidence>
<evidence type="ECO:0000256" key="3">
    <source>
        <dbReference type="ARBA" id="ARBA00022448"/>
    </source>
</evidence>
<dbReference type="VEuPathDB" id="VectorBase:LOC119165424"/>
<feature type="domain" description="Mon2 C-terminal" evidence="8">
    <location>
        <begin position="1229"/>
        <end position="1343"/>
    </location>
</feature>
<evidence type="ECO:0000259" key="8">
    <source>
        <dbReference type="Pfam" id="PF16206"/>
    </source>
</evidence>
<organism evidence="10 11">
    <name type="scientific">Rhipicephalus microplus</name>
    <name type="common">Cattle tick</name>
    <name type="synonym">Boophilus microplus</name>
    <dbReference type="NCBI Taxonomy" id="6941"/>
    <lineage>
        <taxon>Eukaryota</taxon>
        <taxon>Metazoa</taxon>
        <taxon>Ecdysozoa</taxon>
        <taxon>Arthropoda</taxon>
        <taxon>Chelicerata</taxon>
        <taxon>Arachnida</taxon>
        <taxon>Acari</taxon>
        <taxon>Parasitiformes</taxon>
        <taxon>Ixodida</taxon>
        <taxon>Ixodoidea</taxon>
        <taxon>Ixodidae</taxon>
        <taxon>Rhipicephalinae</taxon>
        <taxon>Rhipicephalus</taxon>
        <taxon>Boophilus</taxon>
    </lineage>
</organism>
<feature type="domain" description="Mon2 C-terminal" evidence="8">
    <location>
        <begin position="1046"/>
        <end position="1210"/>
    </location>
</feature>
<keyword evidence="4" id="KW-0653">Protein transport</keyword>
<feature type="domain" description="Mon2 C-terminal" evidence="8">
    <location>
        <begin position="989"/>
        <end position="1043"/>
    </location>
</feature>
<feature type="domain" description="Mon2/Sec7/BIG1-like HDS" evidence="6">
    <location>
        <begin position="914"/>
        <end position="984"/>
    </location>
</feature>
<keyword evidence="3" id="KW-0813">Transport</keyword>
<comment type="caution">
    <text evidence="10">The sequence shown here is derived from an EMBL/GenBank/DDBJ whole genome shotgun (WGS) entry which is preliminary data.</text>
</comment>
<dbReference type="InterPro" id="IPR032691">
    <property type="entry name" value="Mon2/Sec7/BIG1-like_HUS"/>
</dbReference>
<evidence type="ECO:0000256" key="1">
    <source>
        <dbReference type="ARBA" id="ARBA00008144"/>
    </source>
</evidence>
<reference evidence="10" key="2">
    <citation type="submission" date="2021-09" db="EMBL/GenBank/DDBJ databases">
        <authorList>
            <person name="Jia N."/>
            <person name="Wang J."/>
            <person name="Shi W."/>
            <person name="Du L."/>
            <person name="Sun Y."/>
            <person name="Zhan W."/>
            <person name="Jiang J."/>
            <person name="Wang Q."/>
            <person name="Zhang B."/>
            <person name="Ji P."/>
            <person name="Sakyi L.B."/>
            <person name="Cui X."/>
            <person name="Yuan T."/>
            <person name="Jiang B."/>
            <person name="Yang W."/>
            <person name="Lam T.T.-Y."/>
            <person name="Chang Q."/>
            <person name="Ding S."/>
            <person name="Wang X."/>
            <person name="Zhu J."/>
            <person name="Ruan X."/>
            <person name="Zhao L."/>
            <person name="Wei J."/>
            <person name="Que T."/>
            <person name="Du C."/>
            <person name="Cheng J."/>
            <person name="Dai P."/>
            <person name="Han X."/>
            <person name="Huang E."/>
            <person name="Gao Y."/>
            <person name="Liu J."/>
            <person name="Shao H."/>
            <person name="Ye R."/>
            <person name="Li L."/>
            <person name="Wei W."/>
            <person name="Wang X."/>
            <person name="Wang C."/>
            <person name="Huo Q."/>
            <person name="Li W."/>
            <person name="Guo W."/>
            <person name="Chen H."/>
            <person name="Chen S."/>
            <person name="Zhou L."/>
            <person name="Zhou L."/>
            <person name="Ni X."/>
            <person name="Tian J."/>
            <person name="Zhou Y."/>
            <person name="Sheng Y."/>
            <person name="Liu T."/>
            <person name="Pan Y."/>
            <person name="Xia L."/>
            <person name="Li J."/>
            <person name="Zhao F."/>
            <person name="Cao W."/>
        </authorList>
    </citation>
    <scope>NUCLEOTIDE SEQUENCE</scope>
    <source>
        <strain evidence="10">Rmic-2018</strain>
        <tissue evidence="10">Larvae</tissue>
    </source>
</reference>
<comment type="similarity">
    <text evidence="1">Belongs to the MON2 family.</text>
</comment>
<dbReference type="InterPro" id="IPR032817">
    <property type="entry name" value="Mon2_C"/>
</dbReference>
<dbReference type="Proteomes" id="UP000821866">
    <property type="component" value="Chromosome 3"/>
</dbReference>
<dbReference type="InterPro" id="IPR032629">
    <property type="entry name" value="DCB_dom"/>
</dbReference>
<dbReference type="PANTHER" id="PTHR10663">
    <property type="entry name" value="GUANYL-NUCLEOTIDE EXCHANGE FACTOR"/>
    <property type="match status" value="1"/>
</dbReference>
<feature type="domain" description="Mon2 C-terminal" evidence="8">
    <location>
        <begin position="1535"/>
        <end position="1620"/>
    </location>
</feature>
<evidence type="ECO:0000313" key="10">
    <source>
        <dbReference type="EMBL" id="KAH8030066.1"/>
    </source>
</evidence>
<proteinExistence type="inferred from homology"/>
<accession>A0A9J6E733</accession>
<evidence type="ECO:0000313" key="11">
    <source>
        <dbReference type="Proteomes" id="UP000821866"/>
    </source>
</evidence>
<sequence>MQFLVSEPPIALVMKPQEKGYLYHNQLPLPCDLPEELQQQAPAPSEDSGFSERLKKKIGPGAALVEKNGAMATGERSLAEKRLLENLQNDLRLLSNEAKKKHPPLKEAAESGIIKVRNAASKHHDLRLALLSESPEILEPFFLGCDTRNPKIVQICLSAIQKLITFEAVSLTAAVNIITCLWNLMESGIEELKLLQTVTLLLTANTVVQGDALAKAIVLCFRLHFTKNSTTNNTASATVRQLVSAVFERVQAEDAALADADAFLLFQDLVQMVNADQPLWLVGLTEMTRTLGLELVESILASFPEAFLRHPEFRFLLKERVCPLVIKLFSPNARQAPDRPFFPISMRLVRVVSVLIHRFYGTLVTECEIFLSLVVKFLDHEKPNWQRTLALEVLHKLCSQPELLKSFVESYDMKDHSTKIFQDMVNALGAYVQALFVSAPCHHHYHHGGGGGGSSGNAPPPAVPLASSAPGSGNASSIAQPPQAAFLYRGVWMPLLPHVATPGICKATYMEMLDRVEPPVVAEGYGVSLGYVCLLDVVQSIATVVNQSKGATANDSAANLRLHRQLVSSSWCGLLAALSLLLDASTDEAATEEILKTMQAYASLCGQLQMSTPRDAFITAMCKGSLPPHYTLTVLNATFPKASASPHPRGDGSSERPGSTGQGGSSPVPLPQQGPNLGPFLGGPGCDPHDAPRQQVVAVGTPLPTPSLGGHQGPVMLTAKNLQCMRAILGLAQAHGAVLGSAWHLVLTTLQHLVWILGLKPSTGGSLKAAPKNGSDGTAAGGGTNSSSVITTAVMADLPVLSAMLSRLFESSQYLDDVALHHLIDALCKLSTESMELAYNNREPSLFAVAKLLETGLVNLGRVEALWRPVTQHLLEVCAHPHTRMREWGAEALTYLVKAALNHSPSGGATASRRSLQVLLLAPLVEMASAHPDIRQKQLDCTLSLLHSNGETLTHGWPQVLTIIGAISESHGEALIRSAFQCLQLVVADFLPVMPRACLQLCVDTAARFGSQNQELNVSLTAVGLLWHMADYLYQNAEKLKQEEGDWDALWMCLFQRLGELCVDPRSAVRKSAGQTLFSTINAHGSVLRQETWQAVLWQVRAVPLLDRVRTLSGSASTEKVNDMGGNILIHHSRNTAQKQWAETQVLTLSGVARVFHVKREVLHTLGDFPRAWALLLEFIENSALSKNNEVSLSALKSFQEILHLSRPTDGAGNGGALLGRSADPQGEAALWCAAWKVWYNIGIESTRPPPDIAVDDARFSNSLSLLYIPSQAFLTALVQIFPHLFTVSDFQKFAAVVQNAVAAPVHGDASPFILPTLAEVVLTTLQESILNAMDTLHKKFVDTFANVNRRDRAQQLLEIRVQKPNETVAMFAEDMTRLFHRANPHMTEDKKLSYLMRVVKEQLFAGLLRNPPSTVVDFIKEATAIERALHQRCRQHDRMSCNVPINANAMTSENQTSLRELIREIVREELQRLRTPVAENLIASIAEVVRDEIHQALSTTVPDTQQCPMSYAAALRRPPPAMPTQYHQEALAGPDNLQAMVPSIFGQLLSFACYACQAPAYGKLQMRSGGVAPKHLDWVTLSFVPFGERAMEMAVSLYVQTAQRPVVMQADILHAIVKVRADRPIPRSLVILRVLVLIEKT</sequence>
<dbReference type="GO" id="GO:0015031">
    <property type="term" value="P:protein transport"/>
    <property type="evidence" value="ECO:0007669"/>
    <property type="project" value="UniProtKB-KW"/>
</dbReference>
<feature type="region of interest" description="Disordered" evidence="5">
    <location>
        <begin position="448"/>
        <end position="476"/>
    </location>
</feature>
<feature type="region of interest" description="Disordered" evidence="5">
    <location>
        <begin position="641"/>
        <end position="692"/>
    </location>
</feature>
<keyword evidence="11" id="KW-1185">Reference proteome</keyword>
<evidence type="ECO:0000259" key="7">
    <source>
        <dbReference type="Pfam" id="PF12783"/>
    </source>
</evidence>
<feature type="compositionally biased region" description="Low complexity" evidence="5">
    <location>
        <begin position="464"/>
        <end position="476"/>
    </location>
</feature>
<dbReference type="Pfam" id="PF16206">
    <property type="entry name" value="Mon2_C"/>
    <property type="match status" value="4"/>
</dbReference>
<dbReference type="Pfam" id="PF16213">
    <property type="entry name" value="DCB"/>
    <property type="match status" value="1"/>
</dbReference>
<dbReference type="InterPro" id="IPR016024">
    <property type="entry name" value="ARM-type_fold"/>
</dbReference>
<feature type="domain" description="Mon2/Sec7/BIG1-like dimerisation and cyclophilin-binding" evidence="9">
    <location>
        <begin position="80"/>
        <end position="254"/>
    </location>
</feature>
<gene>
    <name evidence="10" type="ORF">HPB51_006498</name>
</gene>
<feature type="domain" description="Mon2/Sec7/BIG1-like HUS" evidence="7">
    <location>
        <begin position="260"/>
        <end position="420"/>
    </location>
</feature>
<dbReference type="Pfam" id="PF12783">
    <property type="entry name" value="Sec7-like_HUS"/>
    <property type="match status" value="1"/>
</dbReference>
<evidence type="ECO:0000256" key="4">
    <source>
        <dbReference type="ARBA" id="ARBA00022927"/>
    </source>
</evidence>
<name>A0A9J6E733_RHIMP</name>
<dbReference type="InterPro" id="IPR015403">
    <property type="entry name" value="Mon2/Sec7/BIG1-like_HDS"/>
</dbReference>
<reference evidence="10" key="1">
    <citation type="journal article" date="2020" name="Cell">
        <title>Large-Scale Comparative Analyses of Tick Genomes Elucidate Their Genetic Diversity and Vector Capacities.</title>
        <authorList>
            <consortium name="Tick Genome and Microbiome Consortium (TIGMIC)"/>
            <person name="Jia N."/>
            <person name="Wang J."/>
            <person name="Shi W."/>
            <person name="Du L."/>
            <person name="Sun Y."/>
            <person name="Zhan W."/>
            <person name="Jiang J.F."/>
            <person name="Wang Q."/>
            <person name="Zhang B."/>
            <person name="Ji P."/>
            <person name="Bell-Sakyi L."/>
            <person name="Cui X.M."/>
            <person name="Yuan T.T."/>
            <person name="Jiang B.G."/>
            <person name="Yang W.F."/>
            <person name="Lam T.T."/>
            <person name="Chang Q.C."/>
            <person name="Ding S.J."/>
            <person name="Wang X.J."/>
            <person name="Zhu J.G."/>
            <person name="Ruan X.D."/>
            <person name="Zhao L."/>
            <person name="Wei J.T."/>
            <person name="Ye R.Z."/>
            <person name="Que T.C."/>
            <person name="Du C.H."/>
            <person name="Zhou Y.H."/>
            <person name="Cheng J.X."/>
            <person name="Dai P.F."/>
            <person name="Guo W.B."/>
            <person name="Han X.H."/>
            <person name="Huang E.J."/>
            <person name="Li L.F."/>
            <person name="Wei W."/>
            <person name="Gao Y.C."/>
            <person name="Liu J.Z."/>
            <person name="Shao H.Z."/>
            <person name="Wang X."/>
            <person name="Wang C.C."/>
            <person name="Yang T.C."/>
            <person name="Huo Q.B."/>
            <person name="Li W."/>
            <person name="Chen H.Y."/>
            <person name="Chen S.E."/>
            <person name="Zhou L.G."/>
            <person name="Ni X.B."/>
            <person name="Tian J.H."/>
            <person name="Sheng Y."/>
            <person name="Liu T."/>
            <person name="Pan Y.S."/>
            <person name="Xia L.Y."/>
            <person name="Li J."/>
            <person name="Zhao F."/>
            <person name="Cao W.C."/>
        </authorList>
    </citation>
    <scope>NUCLEOTIDE SEQUENCE</scope>
    <source>
        <strain evidence="10">Rmic-2018</strain>
    </source>
</reference>
<evidence type="ECO:0000259" key="9">
    <source>
        <dbReference type="Pfam" id="PF16213"/>
    </source>
</evidence>
<dbReference type="PANTHER" id="PTHR10663:SF333">
    <property type="entry name" value="PROTEIN MON2 HOMOLOG"/>
    <property type="match status" value="1"/>
</dbReference>
<protein>
    <recommendedName>
        <fullName evidence="2">Protein MON2 homolog</fullName>
    </recommendedName>
</protein>
<dbReference type="EMBL" id="JABSTU010000005">
    <property type="protein sequence ID" value="KAH8030066.1"/>
    <property type="molecule type" value="Genomic_DNA"/>
</dbReference>
<dbReference type="Pfam" id="PF09324">
    <property type="entry name" value="Sec7-like_HDS"/>
    <property type="match status" value="1"/>
</dbReference>
<dbReference type="VEuPathDB" id="VectorBase:LOC119163544"/>
<evidence type="ECO:0000256" key="5">
    <source>
        <dbReference type="SAM" id="MobiDB-lite"/>
    </source>
</evidence>
<evidence type="ECO:0000259" key="6">
    <source>
        <dbReference type="Pfam" id="PF09324"/>
    </source>
</evidence>